<dbReference type="InterPro" id="IPR006104">
    <property type="entry name" value="Glyco_hydro_2_N"/>
</dbReference>
<dbReference type="PROSITE" id="PS00608">
    <property type="entry name" value="GLYCOSYL_HYDROL_F2_2"/>
    <property type="match status" value="1"/>
</dbReference>
<dbReference type="InterPro" id="IPR032312">
    <property type="entry name" value="LacZ_4"/>
</dbReference>
<keyword evidence="5" id="KW-0326">Glycosidase</keyword>
<dbReference type="InterPro" id="IPR023232">
    <property type="entry name" value="Glyco_hydro_2_AS"/>
</dbReference>
<keyword evidence="10" id="KW-1185">Reference proteome</keyword>
<dbReference type="GO" id="GO:0030246">
    <property type="term" value="F:carbohydrate binding"/>
    <property type="evidence" value="ECO:0007669"/>
    <property type="project" value="InterPro"/>
</dbReference>
<feature type="region of interest" description="Disordered" evidence="7">
    <location>
        <begin position="681"/>
        <end position="718"/>
    </location>
</feature>
<reference evidence="9 10" key="1">
    <citation type="journal article" date="2013" name="Genome Announc.">
        <title>Draft Genome Sequence of 'Candidatus Halobonum tyrrellensis' Strain G22, Isolated from the Hypersaline Waters of Lake Tyrrell, Australia.</title>
        <authorList>
            <person name="Ugalde J.A."/>
            <person name="Narasingarao P."/>
            <person name="Kuo S."/>
            <person name="Podell S."/>
            <person name="Allen E.E."/>
        </authorList>
    </citation>
    <scope>NUCLEOTIDE SEQUENCE [LARGE SCALE GENOMIC DNA]</scope>
    <source>
        <strain evidence="9 10">G22</strain>
    </source>
</reference>
<dbReference type="OrthoDB" id="38162at2157"/>
<dbReference type="InterPro" id="IPR013783">
    <property type="entry name" value="Ig-like_fold"/>
</dbReference>
<evidence type="ECO:0000313" key="10">
    <source>
        <dbReference type="Proteomes" id="UP000017840"/>
    </source>
</evidence>
<dbReference type="InterPro" id="IPR011013">
    <property type="entry name" value="Gal_mutarotase_sf_dom"/>
</dbReference>
<dbReference type="GO" id="GO:0004565">
    <property type="term" value="F:beta-galactosidase activity"/>
    <property type="evidence" value="ECO:0007669"/>
    <property type="project" value="UniProtKB-EC"/>
</dbReference>
<dbReference type="InterPro" id="IPR006102">
    <property type="entry name" value="Ig-like_GH2"/>
</dbReference>
<evidence type="ECO:0000313" key="9">
    <source>
        <dbReference type="EMBL" id="ESP87082.1"/>
    </source>
</evidence>
<organism evidence="9 10">
    <name type="scientific">Candidatus Halobonum tyrrellensis G22</name>
    <dbReference type="NCBI Taxonomy" id="1324957"/>
    <lineage>
        <taxon>Archaea</taxon>
        <taxon>Methanobacteriati</taxon>
        <taxon>Methanobacteriota</taxon>
        <taxon>Stenosarchaea group</taxon>
        <taxon>Halobacteria</taxon>
        <taxon>Halobacteriales</taxon>
        <taxon>Haloferacaceae</taxon>
        <taxon>Candidatus Halobonum</taxon>
    </lineage>
</organism>
<dbReference type="FunFam" id="3.20.20.80:FF:000018">
    <property type="entry name" value="Beta-galactosidase"/>
    <property type="match status" value="1"/>
</dbReference>
<dbReference type="PATRIC" id="fig|1324957.4.peg.3296"/>
<dbReference type="Gene3D" id="3.20.20.80">
    <property type="entry name" value="Glycosidases"/>
    <property type="match status" value="1"/>
</dbReference>
<dbReference type="SUPFAM" id="SSF74650">
    <property type="entry name" value="Galactose mutarotase-like"/>
    <property type="match status" value="1"/>
</dbReference>
<evidence type="ECO:0000256" key="4">
    <source>
        <dbReference type="ARBA" id="ARBA00022801"/>
    </source>
</evidence>
<dbReference type="Gene3D" id="2.70.98.10">
    <property type="match status" value="1"/>
</dbReference>
<dbReference type="Gene3D" id="2.60.120.260">
    <property type="entry name" value="Galactose-binding domain-like"/>
    <property type="match status" value="1"/>
</dbReference>
<feature type="compositionally biased region" description="Acidic residues" evidence="7">
    <location>
        <begin position="314"/>
        <end position="332"/>
    </location>
</feature>
<dbReference type="EMBL" id="ASGZ01000064">
    <property type="protein sequence ID" value="ESP87082.1"/>
    <property type="molecule type" value="Genomic_DNA"/>
</dbReference>
<dbReference type="Pfam" id="PF02837">
    <property type="entry name" value="Glyco_hydro_2_N"/>
    <property type="match status" value="1"/>
</dbReference>
<accession>V4IV50</accession>
<dbReference type="AlphaFoldDB" id="V4IV50"/>
<dbReference type="Pfam" id="PF16353">
    <property type="entry name" value="LacZ_4"/>
    <property type="match status" value="1"/>
</dbReference>
<dbReference type="InterPro" id="IPR006103">
    <property type="entry name" value="Glyco_hydro_2_cat"/>
</dbReference>
<dbReference type="InterPro" id="IPR006101">
    <property type="entry name" value="Glyco_hydro_2"/>
</dbReference>
<dbReference type="STRING" id="1324957.K933_16232"/>
<dbReference type="RefSeq" id="WP_023395814.1">
    <property type="nucleotide sequence ID" value="NZ_ASGZ01000064.1"/>
</dbReference>
<sequence>MPDWTDPEVTGRNRLEPHVDVIPYADRRTASAGDRAASPWVRSLDGAWRFDLAPTPGDAPDGFADPGFDADGWDSIRVPSNWQTEGYGHPHYTNVVYPFPVDPPNVPTENPTASYRRSLYVPDDWDGRRVRLHFEGVDSAFHLRVNGERVGYSEGARLPSEFDVTEYLDPGENTVALRVYKWTNGSYLEDQDMWWLSGVFRDVYAYALPTTHVADVDVRTELDDDYRDARLAASVDVHNAGDDPETVTVDAELFDPDGDPVPLGDDGSSVDASVAVDPGATVTVDIDTAVSDPAKWTAETPNRYRLAVTLSESDANEGDDADGSAGAEDGDGDVSAGAGDAADPVVVTQPVGFREVEIAGGQLLVNGEAVTIRGVNRHDFHADYGRAVPLETMREDVELMKRHNLNAVRTAHYPNDSRFYDLCDEYGLYVVDETDLECHGMGAADPPYHISDDPEWEAAYVDRMVRMLERDKNHPSVVVWSLGNESGFGDNHRTMAEVTRERDPTRPLHYEEDYDQEVVDIVGPMYPPLEQLEEWAEADDPECPVIPCEYAHAMGNGPGSLRDYWDLFDEHDRLQGGFVWDWIDQGLRQYDDVGEEWFAYGGDFGDEPNDGNFNINGLVFPDREPSPGLVELKKVVEPVVLSGDAADGELAVENRYDFRRLDAVDATWRLLVDGRSVESGTLDLPSLDAGETGGVDLPSALDGVGSLDSPGGSDAEGERVLSVDVSLARDTAWAKRGHVVSTAEFALPDGDEANDGTAAPPTPSTGTAAPLTCEETDEGAVVSGDGFELAFDDTAGAVDSLAYRGREVVESGPRVGLWRAPTDNDRGLPLARTFLSTAVERHRAGTPLDADDVRTVGFAQLWREHGLDDLRLRVDDVDREVSDDEVRIRVEGRLAPPMFAHGFDVRQEYTVASDGSVSVDTRLEPQGDLSVLPSLPRVGLDLRLGGAFDRVAWYGRGPGEAYADSSEAARLGQYEGSVDELHTPYVRPQENGNRTDTRWATFADGRGVGVRVRGDDPFDFAAHRYSTADLEAAAHRNELPRRDGVWVSLDAAHCGLGSNSCGPATLPEYRVPVEPTGFSFELRPFDSE</sequence>
<evidence type="ECO:0000256" key="3">
    <source>
        <dbReference type="ARBA" id="ARBA00012756"/>
    </source>
</evidence>
<comment type="catalytic activity">
    <reaction evidence="1">
        <text>Hydrolysis of terminal non-reducing beta-D-galactose residues in beta-D-galactosides.</text>
        <dbReference type="EC" id="3.2.1.23"/>
    </reaction>
</comment>
<dbReference type="PROSITE" id="PS00719">
    <property type="entry name" value="GLYCOSYL_HYDROL_F2_1"/>
    <property type="match status" value="1"/>
</dbReference>
<evidence type="ECO:0000256" key="2">
    <source>
        <dbReference type="ARBA" id="ARBA00007401"/>
    </source>
</evidence>
<comment type="similarity">
    <text evidence="2">Belongs to the glycosyl hydrolase 2 family.</text>
</comment>
<dbReference type="PRINTS" id="PR00132">
    <property type="entry name" value="GLHYDRLASE2"/>
</dbReference>
<gene>
    <name evidence="9" type="ORF">K933_16232</name>
</gene>
<dbReference type="SMART" id="SM01038">
    <property type="entry name" value="Bgal_small_N"/>
    <property type="match status" value="1"/>
</dbReference>
<dbReference type="Pfam" id="PF02929">
    <property type="entry name" value="Bgal_small_N"/>
    <property type="match status" value="1"/>
</dbReference>
<dbReference type="EC" id="3.2.1.23" evidence="3"/>
<proteinExistence type="inferred from homology"/>
<dbReference type="eggNOG" id="arCOG07337">
    <property type="taxonomic scope" value="Archaea"/>
</dbReference>
<keyword evidence="4" id="KW-0378">Hydrolase</keyword>
<dbReference type="PANTHER" id="PTHR46323:SF2">
    <property type="entry name" value="BETA-GALACTOSIDASE"/>
    <property type="match status" value="1"/>
</dbReference>
<dbReference type="Gene3D" id="2.60.40.10">
    <property type="entry name" value="Immunoglobulins"/>
    <property type="match status" value="2"/>
</dbReference>
<feature type="region of interest" description="Disordered" evidence="7">
    <location>
        <begin position="746"/>
        <end position="771"/>
    </location>
</feature>
<feature type="domain" description="Beta galactosidase small chain/" evidence="8">
    <location>
        <begin position="781"/>
        <end position="1083"/>
    </location>
</feature>
<dbReference type="PANTHER" id="PTHR46323">
    <property type="entry name" value="BETA-GALACTOSIDASE"/>
    <property type="match status" value="1"/>
</dbReference>
<dbReference type="Proteomes" id="UP000017840">
    <property type="component" value="Unassembled WGS sequence"/>
</dbReference>
<evidence type="ECO:0000256" key="1">
    <source>
        <dbReference type="ARBA" id="ARBA00001412"/>
    </source>
</evidence>
<feature type="compositionally biased region" description="Low complexity" evidence="7">
    <location>
        <begin position="756"/>
        <end position="770"/>
    </location>
</feature>
<dbReference type="SUPFAM" id="SSF49785">
    <property type="entry name" value="Galactose-binding domain-like"/>
    <property type="match status" value="1"/>
</dbReference>
<dbReference type="InterPro" id="IPR050347">
    <property type="entry name" value="Bact_Beta-galactosidase"/>
</dbReference>
<dbReference type="InterPro" id="IPR004199">
    <property type="entry name" value="B-gal_small/dom_5"/>
</dbReference>
<dbReference type="Pfam" id="PF02836">
    <property type="entry name" value="Glyco_hydro_2_C"/>
    <property type="match status" value="1"/>
</dbReference>
<dbReference type="Pfam" id="PF00703">
    <property type="entry name" value="Glyco_hydro_2"/>
    <property type="match status" value="1"/>
</dbReference>
<comment type="caution">
    <text evidence="9">The sequence shown here is derived from an EMBL/GenBank/DDBJ whole genome shotgun (WGS) entry which is preliminary data.</text>
</comment>
<dbReference type="InterPro" id="IPR017853">
    <property type="entry name" value="GH"/>
</dbReference>
<dbReference type="InterPro" id="IPR023230">
    <property type="entry name" value="Glyco_hydro_2_CS"/>
</dbReference>
<feature type="region of interest" description="Disordered" evidence="7">
    <location>
        <begin position="311"/>
        <end position="340"/>
    </location>
</feature>
<evidence type="ECO:0000256" key="7">
    <source>
        <dbReference type="SAM" id="MobiDB-lite"/>
    </source>
</evidence>
<evidence type="ECO:0000256" key="5">
    <source>
        <dbReference type="ARBA" id="ARBA00023295"/>
    </source>
</evidence>
<dbReference type="SUPFAM" id="SSF51445">
    <property type="entry name" value="(Trans)glycosidases"/>
    <property type="match status" value="1"/>
</dbReference>
<name>V4IV50_9EURY</name>
<dbReference type="GO" id="GO:0005990">
    <property type="term" value="P:lactose catabolic process"/>
    <property type="evidence" value="ECO:0007669"/>
    <property type="project" value="TreeGrafter"/>
</dbReference>
<dbReference type="InterPro" id="IPR036156">
    <property type="entry name" value="Beta-gal/glucu_dom_sf"/>
</dbReference>
<dbReference type="InterPro" id="IPR014718">
    <property type="entry name" value="GH-type_carb-bd"/>
</dbReference>
<evidence type="ECO:0000259" key="8">
    <source>
        <dbReference type="SMART" id="SM01038"/>
    </source>
</evidence>
<dbReference type="InterPro" id="IPR008979">
    <property type="entry name" value="Galactose-bd-like_sf"/>
</dbReference>
<dbReference type="GO" id="GO:0009341">
    <property type="term" value="C:beta-galactosidase complex"/>
    <property type="evidence" value="ECO:0007669"/>
    <property type="project" value="InterPro"/>
</dbReference>
<dbReference type="SUPFAM" id="SSF49303">
    <property type="entry name" value="beta-Galactosidase/glucuronidase domain"/>
    <property type="match status" value="2"/>
</dbReference>
<protein>
    <recommendedName>
        <fullName evidence="3">beta-galactosidase</fullName>
        <ecNumber evidence="3">3.2.1.23</ecNumber>
    </recommendedName>
    <alternativeName>
        <fullName evidence="6">Lactase</fullName>
    </alternativeName>
</protein>
<evidence type="ECO:0000256" key="6">
    <source>
        <dbReference type="ARBA" id="ARBA00032230"/>
    </source>
</evidence>